<sequence length="68" mass="7829">MRGGPAVANTIMTSHQLAERIESLRNRMIKVATVKGFTSEESLAISRELDYLLNKYDLQQREQKLHKL</sequence>
<proteinExistence type="predicted"/>
<keyword evidence="2" id="KW-1185">Reference proteome</keyword>
<comment type="caution">
    <text evidence="1">The sequence shown here is derived from an EMBL/GenBank/DDBJ whole genome shotgun (WGS) entry which is preliminary data.</text>
</comment>
<protein>
    <submittedName>
        <fullName evidence="1">Spo0E family sporulation regulatory protein-aspartic acid phosphatase</fullName>
    </submittedName>
</protein>
<evidence type="ECO:0000313" key="1">
    <source>
        <dbReference type="EMBL" id="MFC0522214.1"/>
    </source>
</evidence>
<dbReference type="Gene3D" id="4.10.280.10">
    <property type="entry name" value="Helix-loop-helix DNA-binding domain"/>
    <property type="match status" value="1"/>
</dbReference>
<dbReference type="InterPro" id="IPR036638">
    <property type="entry name" value="HLH_DNA-bd_sf"/>
</dbReference>
<reference evidence="1 2" key="1">
    <citation type="submission" date="2024-09" db="EMBL/GenBank/DDBJ databases">
        <authorList>
            <person name="Sun Q."/>
            <person name="Mori K."/>
        </authorList>
    </citation>
    <scope>NUCLEOTIDE SEQUENCE [LARGE SCALE GENOMIC DNA]</scope>
    <source>
        <strain evidence="1 2">NCAIM B.02529</strain>
    </source>
</reference>
<dbReference type="InterPro" id="IPR037208">
    <property type="entry name" value="Spo0E-like_sf"/>
</dbReference>
<evidence type="ECO:0000313" key="2">
    <source>
        <dbReference type="Proteomes" id="UP001589836"/>
    </source>
</evidence>
<dbReference type="Proteomes" id="UP001589836">
    <property type="component" value="Unassembled WGS sequence"/>
</dbReference>
<gene>
    <name evidence="1" type="ORF">ACFFGV_01245</name>
</gene>
<accession>A0ABV6LIL2</accession>
<dbReference type="EMBL" id="JBHLTP010000002">
    <property type="protein sequence ID" value="MFC0522214.1"/>
    <property type="molecule type" value="Genomic_DNA"/>
</dbReference>
<name>A0ABV6LIL2_9BACI</name>
<organism evidence="1 2">
    <name type="scientific">Pontibacillus salicampi</name>
    <dbReference type="NCBI Taxonomy" id="1449801"/>
    <lineage>
        <taxon>Bacteria</taxon>
        <taxon>Bacillati</taxon>
        <taxon>Bacillota</taxon>
        <taxon>Bacilli</taxon>
        <taxon>Bacillales</taxon>
        <taxon>Bacillaceae</taxon>
        <taxon>Pontibacillus</taxon>
    </lineage>
</organism>
<dbReference type="Pfam" id="PF09388">
    <property type="entry name" value="SpoOE-like"/>
    <property type="match status" value="1"/>
</dbReference>
<dbReference type="InterPro" id="IPR018540">
    <property type="entry name" value="Spo0E-like"/>
</dbReference>
<dbReference type="SUPFAM" id="SSF140500">
    <property type="entry name" value="BAS1536-like"/>
    <property type="match status" value="1"/>
</dbReference>